<dbReference type="EMBL" id="PKKJ01000017">
    <property type="protein sequence ID" value="PKY65700.1"/>
    <property type="molecule type" value="Genomic_DNA"/>
</dbReference>
<keyword evidence="4" id="KW-0808">Transferase</keyword>
<dbReference type="PANTHER" id="PTHR45008">
    <property type="entry name" value="PTS SYSTEM GLUCOSE-SPECIFIC EIIA COMPONENT"/>
    <property type="match status" value="1"/>
</dbReference>
<dbReference type="InterPro" id="IPR050890">
    <property type="entry name" value="PTS_EIIA_component"/>
</dbReference>
<dbReference type="InterPro" id="IPR011055">
    <property type="entry name" value="Dup_hybrid_motif"/>
</dbReference>
<dbReference type="Proteomes" id="UP000234545">
    <property type="component" value="Unassembled WGS sequence"/>
</dbReference>
<dbReference type="PROSITE" id="PS51093">
    <property type="entry name" value="PTS_EIIA_TYPE_1"/>
    <property type="match status" value="1"/>
</dbReference>
<dbReference type="RefSeq" id="WP_101628684.1">
    <property type="nucleotide sequence ID" value="NZ_PKKJ01000017.1"/>
</dbReference>
<protein>
    <submittedName>
        <fullName evidence="8">PTS glucose transporter subunit IIA</fullName>
    </submittedName>
</protein>
<proteinExistence type="predicted"/>
<keyword evidence="2" id="KW-0813">Transport</keyword>
<dbReference type="AlphaFoldDB" id="A0A2I1I3J6"/>
<name>A0A2I1I3J6_9ACTO</name>
<feature type="domain" description="PTS EIIA type-1" evidence="7">
    <location>
        <begin position="21"/>
        <end position="149"/>
    </location>
</feature>
<dbReference type="PANTHER" id="PTHR45008:SF1">
    <property type="entry name" value="PTS SYSTEM GLUCOSE-SPECIFIC EIIA COMPONENT"/>
    <property type="match status" value="1"/>
</dbReference>
<dbReference type="SUPFAM" id="SSF51261">
    <property type="entry name" value="Duplicated hybrid motif"/>
    <property type="match status" value="1"/>
</dbReference>
<evidence type="ECO:0000313" key="8">
    <source>
        <dbReference type="EMBL" id="PKY65700.1"/>
    </source>
</evidence>
<comment type="subcellular location">
    <subcellularLocation>
        <location evidence="1">Cytoplasm</location>
    </subcellularLocation>
</comment>
<keyword evidence="3 8" id="KW-0762">Sugar transport</keyword>
<evidence type="ECO:0000256" key="2">
    <source>
        <dbReference type="ARBA" id="ARBA00022448"/>
    </source>
</evidence>
<sequence>MTFTIYAPLSGTVEALSAVPDPVFSQEIIGPGFAIVPEGEGAGATIDVADVGASTGDAGASADSLSIANAPISGTVHSLHPHAFAIKHRSGTGILVHLGIDTVNLKGEGFTVHASQGDAVKAGSPLITWDRSIARHAGLAVIVPVIALRPDVSMKLLVKPGTFVRAGVAIATCWEL</sequence>
<accession>A0A2I1I3J6</accession>
<dbReference type="InterPro" id="IPR001127">
    <property type="entry name" value="PTS_EIIA_1_perm"/>
</dbReference>
<dbReference type="PROSITE" id="PS00371">
    <property type="entry name" value="PTS_EIIA_TYPE_1_HIS"/>
    <property type="match status" value="1"/>
</dbReference>
<comment type="caution">
    <text evidence="8">The sequence shown here is derived from an EMBL/GenBank/DDBJ whole genome shotgun (WGS) entry which is preliminary data.</text>
</comment>
<keyword evidence="5" id="KW-0598">Phosphotransferase system</keyword>
<evidence type="ECO:0000256" key="3">
    <source>
        <dbReference type="ARBA" id="ARBA00022597"/>
    </source>
</evidence>
<dbReference type="GO" id="GO:0005737">
    <property type="term" value="C:cytoplasm"/>
    <property type="evidence" value="ECO:0007669"/>
    <property type="project" value="UniProtKB-SubCell"/>
</dbReference>
<dbReference type="GO" id="GO:0009401">
    <property type="term" value="P:phosphoenolpyruvate-dependent sugar phosphotransferase system"/>
    <property type="evidence" value="ECO:0007669"/>
    <property type="project" value="UniProtKB-KW"/>
</dbReference>
<dbReference type="Pfam" id="PF00358">
    <property type="entry name" value="PTS_EIIA_1"/>
    <property type="match status" value="1"/>
</dbReference>
<evidence type="ECO:0000256" key="1">
    <source>
        <dbReference type="ARBA" id="ARBA00004496"/>
    </source>
</evidence>
<evidence type="ECO:0000313" key="9">
    <source>
        <dbReference type="Proteomes" id="UP000234545"/>
    </source>
</evidence>
<keyword evidence="6" id="KW-0418">Kinase</keyword>
<evidence type="ECO:0000256" key="4">
    <source>
        <dbReference type="ARBA" id="ARBA00022679"/>
    </source>
</evidence>
<gene>
    <name evidence="8" type="ORF">CYJ25_08315</name>
</gene>
<evidence type="ECO:0000256" key="6">
    <source>
        <dbReference type="ARBA" id="ARBA00022777"/>
    </source>
</evidence>
<organism evidence="8 9">
    <name type="scientific">Schaalia turicensis</name>
    <dbReference type="NCBI Taxonomy" id="131111"/>
    <lineage>
        <taxon>Bacteria</taxon>
        <taxon>Bacillati</taxon>
        <taxon>Actinomycetota</taxon>
        <taxon>Actinomycetes</taxon>
        <taxon>Actinomycetales</taxon>
        <taxon>Actinomycetaceae</taxon>
        <taxon>Schaalia</taxon>
    </lineage>
</organism>
<dbReference type="GO" id="GO:0016301">
    <property type="term" value="F:kinase activity"/>
    <property type="evidence" value="ECO:0007669"/>
    <property type="project" value="UniProtKB-KW"/>
</dbReference>
<reference evidence="8 9" key="1">
    <citation type="submission" date="2017-12" db="EMBL/GenBank/DDBJ databases">
        <title>Phylogenetic diversity of female urinary microbiome.</title>
        <authorList>
            <person name="Thomas-White K."/>
            <person name="Wolfe A.J."/>
        </authorList>
    </citation>
    <scope>NUCLEOTIDE SEQUENCE [LARGE SCALE GENOMIC DNA]</scope>
    <source>
        <strain evidence="8 9">UMB0250</strain>
    </source>
</reference>
<dbReference type="Gene3D" id="2.70.70.10">
    <property type="entry name" value="Glucose Permease (Domain IIA)"/>
    <property type="match status" value="1"/>
</dbReference>
<evidence type="ECO:0000259" key="7">
    <source>
        <dbReference type="PROSITE" id="PS51093"/>
    </source>
</evidence>
<dbReference type="OrthoDB" id="9797715at2"/>
<evidence type="ECO:0000256" key="5">
    <source>
        <dbReference type="ARBA" id="ARBA00022683"/>
    </source>
</evidence>